<gene>
    <name evidence="8" type="ORF">GCM10010394_48960</name>
</gene>
<feature type="signal peptide" evidence="6">
    <location>
        <begin position="1"/>
        <end position="28"/>
    </location>
</feature>
<evidence type="ECO:0000256" key="3">
    <source>
        <dbReference type="ARBA" id="ARBA00023002"/>
    </source>
</evidence>
<feature type="domain" description="Thioredoxin-like fold" evidence="7">
    <location>
        <begin position="70"/>
        <end position="227"/>
    </location>
</feature>
<dbReference type="SUPFAM" id="SSF52833">
    <property type="entry name" value="Thioredoxin-like"/>
    <property type="match status" value="1"/>
</dbReference>
<evidence type="ECO:0000313" key="9">
    <source>
        <dbReference type="Proteomes" id="UP001500668"/>
    </source>
</evidence>
<comment type="similarity">
    <text evidence="1">Belongs to the thioredoxin family. DsbA subfamily.</text>
</comment>
<evidence type="ECO:0000256" key="4">
    <source>
        <dbReference type="ARBA" id="ARBA00023157"/>
    </source>
</evidence>
<dbReference type="Proteomes" id="UP001500668">
    <property type="component" value="Unassembled WGS sequence"/>
</dbReference>
<keyword evidence="2 6" id="KW-0732">Signal</keyword>
<sequence>MLNSAARSARHRSTLGALAALLCAGAVACSSGSGEKAEPAPAVSTVGPTARAGEAAPTLAKLPAKLGADGTSLIVGKDSAPHTVKILEDPRCPYCAKFETAAGPKLAELAADGKIKIEYTIASFLDVNLGGSGSANAARALRASLDANKFPEYHAALYASQPKESIDGFTPAFLLALADQVPGLRGAAFDKAVTSGAHADWTARAEKAFETSGARGTPTVLLDGKPLGPDDALYEAGAFAGMLKERGIG</sequence>
<keyword evidence="5" id="KW-0676">Redox-active center</keyword>
<dbReference type="Pfam" id="PF13462">
    <property type="entry name" value="Thioredoxin_4"/>
    <property type="match status" value="1"/>
</dbReference>
<name>A0ABP3RMK9_9ACTN</name>
<dbReference type="RefSeq" id="WP_344076621.1">
    <property type="nucleotide sequence ID" value="NZ_BAAACA010000034.1"/>
</dbReference>
<dbReference type="EMBL" id="BAAACA010000034">
    <property type="protein sequence ID" value="GAA0613231.1"/>
    <property type="molecule type" value="Genomic_DNA"/>
</dbReference>
<dbReference type="PANTHER" id="PTHR13887:SF14">
    <property type="entry name" value="DISULFIDE BOND FORMATION PROTEIN D"/>
    <property type="match status" value="1"/>
</dbReference>
<accession>A0ABP3RMK9</accession>
<evidence type="ECO:0000259" key="7">
    <source>
        <dbReference type="Pfam" id="PF13462"/>
    </source>
</evidence>
<dbReference type="PANTHER" id="PTHR13887">
    <property type="entry name" value="GLUTATHIONE S-TRANSFERASE KAPPA"/>
    <property type="match status" value="1"/>
</dbReference>
<organism evidence="8 9">
    <name type="scientific">Streptomyces crystallinus</name>
    <dbReference type="NCBI Taxonomy" id="68191"/>
    <lineage>
        <taxon>Bacteria</taxon>
        <taxon>Bacillati</taxon>
        <taxon>Actinomycetota</taxon>
        <taxon>Actinomycetes</taxon>
        <taxon>Kitasatosporales</taxon>
        <taxon>Streptomycetaceae</taxon>
        <taxon>Streptomyces</taxon>
    </lineage>
</organism>
<keyword evidence="4" id="KW-1015">Disulfide bond</keyword>
<keyword evidence="9" id="KW-1185">Reference proteome</keyword>
<evidence type="ECO:0000256" key="6">
    <source>
        <dbReference type="SAM" id="SignalP"/>
    </source>
</evidence>
<reference evidence="9" key="1">
    <citation type="journal article" date="2019" name="Int. J. Syst. Evol. Microbiol.">
        <title>The Global Catalogue of Microorganisms (GCM) 10K type strain sequencing project: providing services to taxonomists for standard genome sequencing and annotation.</title>
        <authorList>
            <consortium name="The Broad Institute Genomics Platform"/>
            <consortium name="The Broad Institute Genome Sequencing Center for Infectious Disease"/>
            <person name="Wu L."/>
            <person name="Ma J."/>
        </authorList>
    </citation>
    <scope>NUCLEOTIDE SEQUENCE [LARGE SCALE GENOMIC DNA]</scope>
    <source>
        <strain evidence="9">JCM 5067</strain>
    </source>
</reference>
<evidence type="ECO:0000256" key="2">
    <source>
        <dbReference type="ARBA" id="ARBA00022729"/>
    </source>
</evidence>
<keyword evidence="3" id="KW-0560">Oxidoreductase</keyword>
<protein>
    <submittedName>
        <fullName evidence="8">Thioredoxin domain-containing protein</fullName>
    </submittedName>
</protein>
<dbReference type="PROSITE" id="PS51257">
    <property type="entry name" value="PROKAR_LIPOPROTEIN"/>
    <property type="match status" value="1"/>
</dbReference>
<dbReference type="InterPro" id="IPR012336">
    <property type="entry name" value="Thioredoxin-like_fold"/>
</dbReference>
<evidence type="ECO:0000256" key="5">
    <source>
        <dbReference type="ARBA" id="ARBA00023284"/>
    </source>
</evidence>
<feature type="chain" id="PRO_5046105800" evidence="6">
    <location>
        <begin position="29"/>
        <end position="249"/>
    </location>
</feature>
<dbReference type="InterPro" id="IPR036249">
    <property type="entry name" value="Thioredoxin-like_sf"/>
</dbReference>
<evidence type="ECO:0000256" key="1">
    <source>
        <dbReference type="ARBA" id="ARBA00005791"/>
    </source>
</evidence>
<evidence type="ECO:0000313" key="8">
    <source>
        <dbReference type="EMBL" id="GAA0613231.1"/>
    </source>
</evidence>
<comment type="caution">
    <text evidence="8">The sequence shown here is derived from an EMBL/GenBank/DDBJ whole genome shotgun (WGS) entry which is preliminary data.</text>
</comment>
<proteinExistence type="inferred from homology"/>
<dbReference type="Gene3D" id="3.40.30.10">
    <property type="entry name" value="Glutaredoxin"/>
    <property type="match status" value="1"/>
</dbReference>